<evidence type="ECO:0000313" key="2">
    <source>
        <dbReference type="Proteomes" id="UP000554482"/>
    </source>
</evidence>
<organism evidence="1 2">
    <name type="scientific">Thalictrum thalictroides</name>
    <name type="common">Rue-anemone</name>
    <name type="synonym">Anemone thalictroides</name>
    <dbReference type="NCBI Taxonomy" id="46969"/>
    <lineage>
        <taxon>Eukaryota</taxon>
        <taxon>Viridiplantae</taxon>
        <taxon>Streptophyta</taxon>
        <taxon>Embryophyta</taxon>
        <taxon>Tracheophyta</taxon>
        <taxon>Spermatophyta</taxon>
        <taxon>Magnoliopsida</taxon>
        <taxon>Ranunculales</taxon>
        <taxon>Ranunculaceae</taxon>
        <taxon>Thalictroideae</taxon>
        <taxon>Thalictrum</taxon>
    </lineage>
</organism>
<reference evidence="1 2" key="1">
    <citation type="submission" date="2020-06" db="EMBL/GenBank/DDBJ databases">
        <title>Transcriptomic and genomic resources for Thalictrum thalictroides and T. hernandezii: Facilitating candidate gene discovery in an emerging model plant lineage.</title>
        <authorList>
            <person name="Arias T."/>
            <person name="Riano-Pachon D.M."/>
            <person name="Di Stilio V.S."/>
        </authorList>
    </citation>
    <scope>NUCLEOTIDE SEQUENCE [LARGE SCALE GENOMIC DNA]</scope>
    <source>
        <strain evidence="2">cv. WT478/WT964</strain>
        <tissue evidence="1">Leaves</tissue>
    </source>
</reference>
<comment type="caution">
    <text evidence="1">The sequence shown here is derived from an EMBL/GenBank/DDBJ whole genome shotgun (WGS) entry which is preliminary data.</text>
</comment>
<dbReference type="Proteomes" id="UP000554482">
    <property type="component" value="Unassembled WGS sequence"/>
</dbReference>
<gene>
    <name evidence="1" type="ORF">FRX31_033228</name>
</gene>
<feature type="non-terminal residue" evidence="1">
    <location>
        <position position="1"/>
    </location>
</feature>
<dbReference type="EMBL" id="JABWDY010041726">
    <property type="protein sequence ID" value="KAF5177183.1"/>
    <property type="molecule type" value="Genomic_DNA"/>
</dbReference>
<name>A0A7J6UX44_THATH</name>
<sequence length="71" mass="8209">NKKFKNIALSFSLTVTNKVFWIVISSDRVVVEEEEVQETLERRIIAYIDSDELHLLVLNISFTVPTNIIIC</sequence>
<accession>A0A7J6UX44</accession>
<protein>
    <submittedName>
        <fullName evidence="1">Uncharacterized protein</fullName>
    </submittedName>
</protein>
<dbReference type="AlphaFoldDB" id="A0A7J6UX44"/>
<keyword evidence="2" id="KW-1185">Reference proteome</keyword>
<proteinExistence type="predicted"/>
<evidence type="ECO:0000313" key="1">
    <source>
        <dbReference type="EMBL" id="KAF5177183.1"/>
    </source>
</evidence>